<dbReference type="EMBL" id="WNWW01000040">
    <property type="protein sequence ID" value="KAF3430514.1"/>
    <property type="molecule type" value="Genomic_DNA"/>
</dbReference>
<dbReference type="GO" id="GO:0000978">
    <property type="term" value="F:RNA polymerase II cis-regulatory region sequence-specific DNA binding"/>
    <property type="evidence" value="ECO:0007669"/>
    <property type="project" value="TreeGrafter"/>
</dbReference>
<accession>A0A833W2L4</accession>
<keyword evidence="12" id="KW-1185">Reference proteome</keyword>
<keyword evidence="6" id="KW-0804">Transcription</keyword>
<dbReference type="Pfam" id="PF12251">
    <property type="entry name" value="SNAPC3"/>
    <property type="match status" value="1"/>
</dbReference>
<name>A0A833W2L4_9HYME</name>
<comment type="similarity">
    <text evidence="2">Belongs to the SNAPC3/SRD2 family.</text>
</comment>
<evidence type="ECO:0000256" key="5">
    <source>
        <dbReference type="ARBA" id="ARBA00023125"/>
    </source>
</evidence>
<keyword evidence="4" id="KW-0805">Transcription regulation</keyword>
<sequence length="400" mass="46584">MDDVYKLYNKNASAKVSIKEYFDNYRSLIDDCFIPMKKDENNLMSIMGVELGAEEISMLTEYCRFLFLSFDLPKLFRNNVRLIITVDNLTVEGEVPKLINNRRTRQKEVFDAQEPPDVDLKTIQNLKQRLKPDSKRLNYKQKERTNEILAVPGHDILIFVRIYHPFIHRGKTAPKSECCTLLRLHNIIAVLGSQTLAHLRDKILCVADYSISKECSNNLDNAIGPMAKVDVYKSGFFFIEDTFYNDMRCSTNVDYSKVIIDWAQRRPKLGPFKTAIMEDCRLDSLCLRFGFPWVYKHQGGCEHLIVFSDARFINCDDELVISVYPRIVRLRPMSSKLCMVCGVYVVQWITMDHERIPHNPCYFCDDCFKSYNYIDNKKVGKFKAYAYPRNIEAVKGKIDI</sequence>
<evidence type="ECO:0000256" key="6">
    <source>
        <dbReference type="ARBA" id="ARBA00023163"/>
    </source>
</evidence>
<comment type="function">
    <text evidence="8">Part of the SNAPc complex required for the transcription of both RNA polymerase II and III small-nuclear RNA genes. Binds to the proximal sequence element (PSE), a non-TATA-box basal promoter element common to these 2 types of genes. Recruits TBP and BRF2 to the U6 snRNA TATA box.</text>
</comment>
<dbReference type="GO" id="GO:0042795">
    <property type="term" value="P:snRNA transcription by RNA polymerase II"/>
    <property type="evidence" value="ECO:0007669"/>
    <property type="project" value="TreeGrafter"/>
</dbReference>
<comment type="subunit">
    <text evidence="9">Part of the SNAPc complex composed of 5 subunits: SNAPC1, SNAPC2, SNAPC3, SNAPC4 and SNAPC5. SNAPC3 interacts with SNAPC1.</text>
</comment>
<dbReference type="GO" id="GO:0042796">
    <property type="term" value="P:snRNA transcription by RNA polymerase III"/>
    <property type="evidence" value="ECO:0007669"/>
    <property type="project" value="TreeGrafter"/>
</dbReference>
<evidence type="ECO:0000313" key="11">
    <source>
        <dbReference type="EMBL" id="KAF3430514.1"/>
    </source>
</evidence>
<evidence type="ECO:0000256" key="8">
    <source>
        <dbReference type="ARBA" id="ARBA00025193"/>
    </source>
</evidence>
<evidence type="ECO:0000256" key="2">
    <source>
        <dbReference type="ARBA" id="ARBA00010410"/>
    </source>
</evidence>
<dbReference type="InterPro" id="IPR022042">
    <property type="entry name" value="snRNA-activating_su3"/>
</dbReference>
<keyword evidence="5" id="KW-0238">DNA-binding</keyword>
<evidence type="ECO:0000256" key="9">
    <source>
        <dbReference type="ARBA" id="ARBA00025958"/>
    </source>
</evidence>
<organism evidence="11 12">
    <name type="scientific">Frieseomelitta varia</name>
    <dbReference type="NCBI Taxonomy" id="561572"/>
    <lineage>
        <taxon>Eukaryota</taxon>
        <taxon>Metazoa</taxon>
        <taxon>Ecdysozoa</taxon>
        <taxon>Arthropoda</taxon>
        <taxon>Hexapoda</taxon>
        <taxon>Insecta</taxon>
        <taxon>Pterygota</taxon>
        <taxon>Neoptera</taxon>
        <taxon>Endopterygota</taxon>
        <taxon>Hymenoptera</taxon>
        <taxon>Apocrita</taxon>
        <taxon>Aculeata</taxon>
        <taxon>Apoidea</taxon>
        <taxon>Anthophila</taxon>
        <taxon>Apidae</taxon>
        <taxon>Frieseomelitta</taxon>
    </lineage>
</organism>
<comment type="caution">
    <text evidence="11">The sequence shown here is derived from an EMBL/GenBank/DDBJ whole genome shotgun (WGS) entry which is preliminary data.</text>
</comment>
<dbReference type="GO" id="GO:0001006">
    <property type="term" value="F:RNA polymerase III type 3 promoter sequence-specific DNA binding"/>
    <property type="evidence" value="ECO:0007669"/>
    <property type="project" value="TreeGrafter"/>
</dbReference>
<dbReference type="GO" id="GO:0019185">
    <property type="term" value="C:snRNA-activating protein complex"/>
    <property type="evidence" value="ECO:0007669"/>
    <property type="project" value="TreeGrafter"/>
</dbReference>
<protein>
    <recommendedName>
        <fullName evidence="3">snRNA-activating protein complex subunit 3</fullName>
    </recommendedName>
    <alternativeName>
        <fullName evidence="10">Small nuclear RNA-activating complex polypeptide 3</fullName>
    </alternativeName>
</protein>
<evidence type="ECO:0000256" key="1">
    <source>
        <dbReference type="ARBA" id="ARBA00004123"/>
    </source>
</evidence>
<dbReference type="PANTHER" id="PTHR13421">
    <property type="entry name" value="SNRNA-ACTIVATING PROTEIN COMPLEX SUBUNIT 3"/>
    <property type="match status" value="1"/>
</dbReference>
<dbReference type="PANTHER" id="PTHR13421:SF16">
    <property type="entry name" value="SNRNA-ACTIVATING PROTEIN COMPLEX SUBUNIT 3"/>
    <property type="match status" value="1"/>
</dbReference>
<keyword evidence="7" id="KW-0539">Nucleus</keyword>
<evidence type="ECO:0000256" key="3">
    <source>
        <dbReference type="ARBA" id="ARBA00013634"/>
    </source>
</evidence>
<reference evidence="11" key="1">
    <citation type="submission" date="2019-11" db="EMBL/GenBank/DDBJ databases">
        <title>The nuclear and mitochondrial genomes of Frieseomelitta varia - a highly eusocial stingless bee (Meliponini) with a permanently sterile worker caste.</title>
        <authorList>
            <person name="Freitas F.C.P."/>
            <person name="Lourenco A.P."/>
            <person name="Nunes F.M.F."/>
            <person name="Paschoal A.R."/>
            <person name="Abreu F.C.P."/>
            <person name="Barbin F.O."/>
            <person name="Bataglia L."/>
            <person name="Cardoso-Junior C.A.M."/>
            <person name="Cervoni M.S."/>
            <person name="Silva S.R."/>
            <person name="Dalarmi F."/>
            <person name="Del Lama M.A."/>
            <person name="Depintor T.S."/>
            <person name="Ferreira K.M."/>
            <person name="Goria P.S."/>
            <person name="Jaskot M.C."/>
            <person name="Lago D.C."/>
            <person name="Luna-Lucena D."/>
            <person name="Moda L.M."/>
            <person name="Nascimento L."/>
            <person name="Pedrino M."/>
            <person name="Rabico F.O."/>
            <person name="Sanches F.C."/>
            <person name="Santos D.E."/>
            <person name="Santos C.G."/>
            <person name="Vieira J."/>
            <person name="Lopes T.F."/>
            <person name="Barchuk A.R."/>
            <person name="Hartfelder K."/>
            <person name="Simoes Z.L.P."/>
            <person name="Bitondi M.M.G."/>
            <person name="Pinheiro D.G."/>
        </authorList>
    </citation>
    <scope>NUCLEOTIDE SEQUENCE</scope>
    <source>
        <strain evidence="11">USP_RPSP 00005682</strain>
        <tissue evidence="11">Whole individual</tissue>
    </source>
</reference>
<dbReference type="GO" id="GO:0003681">
    <property type="term" value="F:bent DNA binding"/>
    <property type="evidence" value="ECO:0007669"/>
    <property type="project" value="TreeGrafter"/>
</dbReference>
<proteinExistence type="inferred from homology"/>
<evidence type="ECO:0000256" key="7">
    <source>
        <dbReference type="ARBA" id="ARBA00023242"/>
    </source>
</evidence>
<gene>
    <name evidence="11" type="ORF">E2986_07501</name>
</gene>
<dbReference type="Proteomes" id="UP000655588">
    <property type="component" value="Unassembled WGS sequence"/>
</dbReference>
<comment type="subcellular location">
    <subcellularLocation>
        <location evidence="1">Nucleus</location>
    </subcellularLocation>
</comment>
<dbReference type="GO" id="GO:0005634">
    <property type="term" value="C:nucleus"/>
    <property type="evidence" value="ECO:0007669"/>
    <property type="project" value="UniProtKB-SubCell"/>
</dbReference>
<dbReference type="AlphaFoldDB" id="A0A833W2L4"/>
<evidence type="ECO:0000256" key="4">
    <source>
        <dbReference type="ARBA" id="ARBA00023015"/>
    </source>
</evidence>
<evidence type="ECO:0000313" key="12">
    <source>
        <dbReference type="Proteomes" id="UP000655588"/>
    </source>
</evidence>
<dbReference type="GO" id="GO:0001046">
    <property type="term" value="F:core promoter sequence-specific DNA binding"/>
    <property type="evidence" value="ECO:0007669"/>
    <property type="project" value="TreeGrafter"/>
</dbReference>
<evidence type="ECO:0000256" key="10">
    <source>
        <dbReference type="ARBA" id="ARBA00029606"/>
    </source>
</evidence>